<dbReference type="AlphaFoldDB" id="A0A2M6UVR4"/>
<protein>
    <submittedName>
        <fullName evidence="1">Uncharacterized protein</fullName>
    </submittedName>
</protein>
<gene>
    <name evidence="1" type="ORF">CER18_00535</name>
</gene>
<organism evidence="1 2">
    <name type="scientific">Bartonella tribocorum</name>
    <dbReference type="NCBI Taxonomy" id="85701"/>
    <lineage>
        <taxon>Bacteria</taxon>
        <taxon>Pseudomonadati</taxon>
        <taxon>Pseudomonadota</taxon>
        <taxon>Alphaproteobacteria</taxon>
        <taxon>Hyphomicrobiales</taxon>
        <taxon>Bartonellaceae</taxon>
        <taxon>Bartonella</taxon>
    </lineage>
</organism>
<dbReference type="EMBL" id="NJGE01000001">
    <property type="protein sequence ID" value="PIT70237.1"/>
    <property type="molecule type" value="Genomic_DNA"/>
</dbReference>
<dbReference type="Proteomes" id="UP000229839">
    <property type="component" value="Unassembled WGS sequence"/>
</dbReference>
<accession>A0A2M6UVR4</accession>
<evidence type="ECO:0000313" key="1">
    <source>
        <dbReference type="EMBL" id="PIT70237.1"/>
    </source>
</evidence>
<comment type="caution">
    <text evidence="1">The sequence shown here is derived from an EMBL/GenBank/DDBJ whole genome shotgun (WGS) entry which is preliminary data.</text>
</comment>
<sequence>MSMIYIGKIVFLKSAVIYNITGDRFERSILLGKPNPIKGTKEITWHQCKIPIIGIILDVFWL</sequence>
<evidence type="ECO:0000313" key="2">
    <source>
        <dbReference type="Proteomes" id="UP000229839"/>
    </source>
</evidence>
<proteinExistence type="predicted"/>
<reference evidence="1 2" key="1">
    <citation type="submission" date="2017-06" db="EMBL/GenBank/DDBJ databases">
        <title>Draft genome of Bartonella tribocorum strain L103, isolated from a rodent in Laos.</title>
        <authorList>
            <person name="Hadjadj L."/>
            <person name="Jiyipong T."/>
            <person name="Morand S."/>
            <person name="Diene S.M."/>
            <person name="Rolain J.-M."/>
        </authorList>
    </citation>
    <scope>NUCLEOTIDE SEQUENCE [LARGE SCALE GENOMIC DNA]</scope>
    <source>
        <strain evidence="1 2">L103</strain>
    </source>
</reference>
<name>A0A2M6UVR4_9HYPH</name>